<dbReference type="GO" id="GO:0005634">
    <property type="term" value="C:nucleus"/>
    <property type="evidence" value="ECO:0007669"/>
    <property type="project" value="UniProtKB-SubCell"/>
</dbReference>
<evidence type="ECO:0000256" key="5">
    <source>
        <dbReference type="ARBA" id="ARBA00023242"/>
    </source>
</evidence>
<dbReference type="GO" id="GO:0003677">
    <property type="term" value="F:DNA binding"/>
    <property type="evidence" value="ECO:0007669"/>
    <property type="project" value="UniProtKB-KW"/>
</dbReference>
<dbReference type="EMBL" id="QZWG01000001">
    <property type="protein sequence ID" value="RZC31202.1"/>
    <property type="molecule type" value="Genomic_DNA"/>
</dbReference>
<dbReference type="SUPFAM" id="SSF54171">
    <property type="entry name" value="DNA-binding domain"/>
    <property type="match status" value="1"/>
</dbReference>
<sequence>MGKPRDEKSEATNTHISSSTIGNSKQRNQMNILNGYLVAGMCGLQKTRKSGANMGHGYKLILHNASYHTINLCFLLQCYIAPSGHKFYSKPEVLRYLETVNSYSHTSKKEKICKSNVFEDSVDNGHARISETDISPKNKLAENVTGISNDKNSRVNSKKSKNKKELTMPRRLSQRLAGHEPEVLLTEKAIKYATRKFCNDKPATTEILTNGVSGHLHIREESKLVLQASDRLKTLYGESSSKSGKSYDPQTVPNEQLQRLEAENVADDRSDPLFPTPFGNWSHPCLEFEIETLSGALLVDAPTATAAAGILPVMTPDVNAPANKELLDNPNQSQTKKEFSTVCKPSNKFWTSSS</sequence>
<keyword evidence="2" id="KW-0805">Transcription regulation</keyword>
<dbReference type="Proteomes" id="UP000289340">
    <property type="component" value="Chromosome 1"/>
</dbReference>
<reference evidence="7 8" key="1">
    <citation type="submission" date="2018-09" db="EMBL/GenBank/DDBJ databases">
        <title>A high-quality reference genome of wild soybean provides a powerful tool to mine soybean genomes.</title>
        <authorList>
            <person name="Xie M."/>
            <person name="Chung C.Y.L."/>
            <person name="Li M.-W."/>
            <person name="Wong F.-L."/>
            <person name="Chan T.-F."/>
            <person name="Lam H.-M."/>
        </authorList>
    </citation>
    <scope>NUCLEOTIDE SEQUENCE [LARGE SCALE GENOMIC DNA]</scope>
    <source>
        <strain evidence="8">cv. W05</strain>
        <tissue evidence="7">Hypocotyl of etiolated seedlings</tissue>
    </source>
</reference>
<evidence type="ECO:0000313" key="8">
    <source>
        <dbReference type="Proteomes" id="UP000289340"/>
    </source>
</evidence>
<evidence type="ECO:0000256" key="6">
    <source>
        <dbReference type="SAM" id="MobiDB-lite"/>
    </source>
</evidence>
<organism evidence="7 8">
    <name type="scientific">Glycine soja</name>
    <name type="common">Wild soybean</name>
    <dbReference type="NCBI Taxonomy" id="3848"/>
    <lineage>
        <taxon>Eukaryota</taxon>
        <taxon>Viridiplantae</taxon>
        <taxon>Streptophyta</taxon>
        <taxon>Embryophyta</taxon>
        <taxon>Tracheophyta</taxon>
        <taxon>Spermatophyta</taxon>
        <taxon>Magnoliopsida</taxon>
        <taxon>eudicotyledons</taxon>
        <taxon>Gunneridae</taxon>
        <taxon>Pentapetalae</taxon>
        <taxon>rosids</taxon>
        <taxon>fabids</taxon>
        <taxon>Fabales</taxon>
        <taxon>Fabaceae</taxon>
        <taxon>Papilionoideae</taxon>
        <taxon>50 kb inversion clade</taxon>
        <taxon>NPAAA clade</taxon>
        <taxon>indigoferoid/millettioid clade</taxon>
        <taxon>Phaseoleae</taxon>
        <taxon>Glycine</taxon>
        <taxon>Glycine subgen. Soja</taxon>
    </lineage>
</organism>
<dbReference type="Gene3D" id="3.30.890.10">
    <property type="entry name" value="Methyl-cpg-binding Protein 2, Chain A"/>
    <property type="match status" value="1"/>
</dbReference>
<accession>A0A445M6G5</accession>
<comment type="caution">
    <text evidence="7">The sequence shown here is derived from an EMBL/GenBank/DDBJ whole genome shotgun (WGS) entry which is preliminary data.</text>
</comment>
<dbReference type="InterPro" id="IPR016177">
    <property type="entry name" value="DNA-bd_dom_sf"/>
</dbReference>
<dbReference type="PANTHER" id="PTHR34067:SF20">
    <property type="entry name" value="OS08G0206700 PROTEIN"/>
    <property type="match status" value="1"/>
</dbReference>
<keyword evidence="8" id="KW-1185">Reference proteome</keyword>
<evidence type="ECO:0008006" key="9">
    <source>
        <dbReference type="Google" id="ProtNLM"/>
    </source>
</evidence>
<feature type="region of interest" description="Disordered" evidence="6">
    <location>
        <begin position="146"/>
        <end position="169"/>
    </location>
</feature>
<evidence type="ECO:0000256" key="2">
    <source>
        <dbReference type="ARBA" id="ARBA00023015"/>
    </source>
</evidence>
<gene>
    <name evidence="7" type="ORF">D0Y65_002257</name>
</gene>
<keyword evidence="5" id="KW-0539">Nucleus</keyword>
<protein>
    <recommendedName>
        <fullName evidence="9">MBD domain-containing protein</fullName>
    </recommendedName>
</protein>
<feature type="region of interest" description="Disordered" evidence="6">
    <location>
        <begin position="317"/>
        <end position="340"/>
    </location>
</feature>
<dbReference type="AlphaFoldDB" id="A0A445M6G5"/>
<name>A0A445M6G5_GLYSO</name>
<proteinExistence type="predicted"/>
<keyword evidence="3" id="KW-0238">DNA-binding</keyword>
<evidence type="ECO:0000256" key="1">
    <source>
        <dbReference type="ARBA" id="ARBA00004123"/>
    </source>
</evidence>
<keyword evidence="4" id="KW-0804">Transcription</keyword>
<feature type="region of interest" description="Disordered" evidence="6">
    <location>
        <begin position="1"/>
        <end position="24"/>
    </location>
</feature>
<evidence type="ECO:0000313" key="7">
    <source>
        <dbReference type="EMBL" id="RZC31202.1"/>
    </source>
</evidence>
<dbReference type="InterPro" id="IPR038945">
    <property type="entry name" value="MBD13-like"/>
</dbReference>
<comment type="subcellular location">
    <subcellularLocation>
        <location evidence="1">Nucleus</location>
    </subcellularLocation>
</comment>
<dbReference type="PANTHER" id="PTHR34067">
    <property type="entry name" value="OS04G0193200 PROTEIN"/>
    <property type="match status" value="1"/>
</dbReference>
<evidence type="ECO:0000256" key="4">
    <source>
        <dbReference type="ARBA" id="ARBA00023163"/>
    </source>
</evidence>
<feature type="compositionally biased region" description="Polar residues" evidence="6">
    <location>
        <begin position="11"/>
        <end position="24"/>
    </location>
</feature>
<evidence type="ECO:0000256" key="3">
    <source>
        <dbReference type="ARBA" id="ARBA00023125"/>
    </source>
</evidence>
<feature type="compositionally biased region" description="Basic and acidic residues" evidence="6">
    <location>
        <begin position="1"/>
        <end position="10"/>
    </location>
</feature>